<keyword evidence="3" id="KW-1185">Reference proteome</keyword>
<dbReference type="Gene3D" id="1.25.40.10">
    <property type="entry name" value="Tetratricopeptide repeat domain"/>
    <property type="match status" value="1"/>
</dbReference>
<organism evidence="2 3">
    <name type="scientific">Cyclopterus lumpus</name>
    <name type="common">Lumpsucker</name>
    <dbReference type="NCBI Taxonomy" id="8103"/>
    <lineage>
        <taxon>Eukaryota</taxon>
        <taxon>Metazoa</taxon>
        <taxon>Chordata</taxon>
        <taxon>Craniata</taxon>
        <taxon>Vertebrata</taxon>
        <taxon>Euteleostomi</taxon>
        <taxon>Actinopterygii</taxon>
        <taxon>Neopterygii</taxon>
        <taxon>Teleostei</taxon>
        <taxon>Neoteleostei</taxon>
        <taxon>Acanthomorphata</taxon>
        <taxon>Eupercaria</taxon>
        <taxon>Perciformes</taxon>
        <taxon>Cottioidei</taxon>
        <taxon>Cottales</taxon>
        <taxon>Cyclopteridae</taxon>
        <taxon>Cyclopterus</taxon>
    </lineage>
</organism>
<accession>A0A8C2X9B9</accession>
<proteinExistence type="predicted"/>
<keyword evidence="1" id="KW-0802">TPR repeat</keyword>
<dbReference type="SUPFAM" id="SSF48452">
    <property type="entry name" value="TPR-like"/>
    <property type="match status" value="1"/>
</dbReference>
<dbReference type="Proteomes" id="UP000694565">
    <property type="component" value="Unplaced"/>
</dbReference>
<evidence type="ECO:0000256" key="1">
    <source>
        <dbReference type="PROSITE-ProRule" id="PRU00339"/>
    </source>
</evidence>
<dbReference type="PANTHER" id="PTHR45153">
    <property type="entry name" value="TETRATRICOPEPTIDE REPEAT PROTEIN 16"/>
    <property type="match status" value="1"/>
</dbReference>
<evidence type="ECO:0008006" key="4">
    <source>
        <dbReference type="Google" id="ProtNLM"/>
    </source>
</evidence>
<feature type="repeat" description="TPR" evidence="1">
    <location>
        <begin position="31"/>
        <end position="64"/>
    </location>
</feature>
<dbReference type="SMART" id="SM00028">
    <property type="entry name" value="TPR"/>
    <property type="match status" value="2"/>
</dbReference>
<dbReference type="InterPro" id="IPR011990">
    <property type="entry name" value="TPR-like_helical_dom_sf"/>
</dbReference>
<dbReference type="PROSITE" id="PS50005">
    <property type="entry name" value="TPR"/>
    <property type="match status" value="1"/>
</dbReference>
<evidence type="ECO:0000313" key="2">
    <source>
        <dbReference type="Ensembl" id="ENSCLMP00005015559.1"/>
    </source>
</evidence>
<dbReference type="InterPro" id="IPR019734">
    <property type="entry name" value="TPR_rpt"/>
</dbReference>
<dbReference type="AlphaFoldDB" id="A0A8C2X9B9"/>
<protein>
    <recommendedName>
        <fullName evidence="4">Tetratricopeptide repeat domain 16</fullName>
    </recommendedName>
</protein>
<sequence>AYLQLCDFQSAAACYKRVWILRPGSCGARLAFVYFLQGQCLFDRGLFLEALRAFSKAAEVKPDCRAYKVKRLACLAAAGHPAASLKLVSDWMLAGGPTSDLYVLRARLHKLLHQVSLCYRDVRSALALTPRCPEAAALLLQLQATGEWHRQEAVNGALRGRLPDALGSTNMALENCPRDARLYLTCINVSTGLLGLSEGFCTDA</sequence>
<evidence type="ECO:0000313" key="3">
    <source>
        <dbReference type="Proteomes" id="UP000694565"/>
    </source>
</evidence>
<dbReference type="GeneTree" id="ENSGT00390000004550"/>
<reference evidence="2" key="2">
    <citation type="submission" date="2025-09" db="UniProtKB">
        <authorList>
            <consortium name="Ensembl"/>
        </authorList>
    </citation>
    <scope>IDENTIFICATION</scope>
</reference>
<name>A0A8C2X9B9_CYCLU</name>
<dbReference type="Ensembl" id="ENSCLMT00005016524.1">
    <property type="protein sequence ID" value="ENSCLMP00005015559.1"/>
    <property type="gene ID" value="ENSCLMG00005008093.1"/>
</dbReference>
<reference evidence="2" key="1">
    <citation type="submission" date="2025-08" db="UniProtKB">
        <authorList>
            <consortium name="Ensembl"/>
        </authorList>
    </citation>
    <scope>IDENTIFICATION</scope>
</reference>
<dbReference type="PANTHER" id="PTHR45153:SF1">
    <property type="entry name" value="TETRATRICOPEPTIDE REPEAT PROTEIN 16"/>
    <property type="match status" value="1"/>
</dbReference>